<evidence type="ECO:0000256" key="1">
    <source>
        <dbReference type="SAM" id="MobiDB-lite"/>
    </source>
</evidence>
<organism evidence="2 3">
    <name type="scientific">Meridianimaribacter flavus</name>
    <dbReference type="NCBI Taxonomy" id="571115"/>
    <lineage>
        <taxon>Bacteria</taxon>
        <taxon>Pseudomonadati</taxon>
        <taxon>Bacteroidota</taxon>
        <taxon>Flavobacteriia</taxon>
        <taxon>Flavobacteriales</taxon>
        <taxon>Flavobacteriaceae</taxon>
        <taxon>Meridianimaribacter</taxon>
    </lineage>
</organism>
<proteinExistence type="predicted"/>
<dbReference type="Pfam" id="PF13557">
    <property type="entry name" value="Phenol_MetA_deg"/>
    <property type="match status" value="1"/>
</dbReference>
<name>A0ABY2G5Z2_9FLAO</name>
<dbReference type="InterPro" id="IPR025737">
    <property type="entry name" value="FApF"/>
</dbReference>
<gene>
    <name evidence="2" type="ORF">A8975_1222</name>
</gene>
<keyword evidence="3" id="KW-1185">Reference proteome</keyword>
<dbReference type="EMBL" id="SOQZ01000002">
    <property type="protein sequence ID" value="TDY12458.1"/>
    <property type="molecule type" value="Genomic_DNA"/>
</dbReference>
<accession>A0ABY2G5Z2</accession>
<evidence type="ECO:0000313" key="2">
    <source>
        <dbReference type="EMBL" id="TDY12458.1"/>
    </source>
</evidence>
<comment type="caution">
    <text evidence="2">The sequence shown here is derived from an EMBL/GenBank/DDBJ whole genome shotgun (WGS) entry which is preliminary data.</text>
</comment>
<feature type="region of interest" description="Disordered" evidence="1">
    <location>
        <begin position="319"/>
        <end position="352"/>
    </location>
</feature>
<evidence type="ECO:0000313" key="3">
    <source>
        <dbReference type="Proteomes" id="UP000294930"/>
    </source>
</evidence>
<sequence>MPTKLIFTSEYKMKEAFRLTIKKLKHKQMKSIKQYMLLVCFAVSFNTFSQYTEVINSNRPGVSRSAFSVGTNVAQLEVGPYIVKEKHTPLMYEVSGFGVDFAARYGLLFEELEINLEGTYQNDTFTDNRSTFSTEDKRSNFKNFTLGAKYLVYDPYKNAEEDKPNIYSYHANRAFKWKSLIPAVAVYLGANYDSKNNPYTAPDVEGFSPKVMVATQNNFAGGWVLVMNLIKDRIGSDFSDFQYILTLTHSFNPKWVIFGEAHGIKSDFYADNLFRFGGAYLLSKDLQLDTALTLNTKDTPSVFSVNFGASYRFDFHKDKIDNGNSADEEAKRKSRGKKSRRAETDFNDDNGN</sequence>
<dbReference type="Proteomes" id="UP000294930">
    <property type="component" value="Unassembled WGS sequence"/>
</dbReference>
<protein>
    <submittedName>
        <fullName evidence="2">Outer membrane putative beta-barrel porin/alpha-amylase</fullName>
    </submittedName>
</protein>
<reference evidence="2 3" key="1">
    <citation type="submission" date="2019-03" db="EMBL/GenBank/DDBJ databases">
        <title>Genomic Encyclopedia of Type Strains, Phase III (KMG-III): the genomes of soil and plant-associated and newly described type strains.</title>
        <authorList>
            <person name="Whitman W."/>
        </authorList>
    </citation>
    <scope>NUCLEOTIDE SEQUENCE [LARGE SCALE GENOMIC DNA]</scope>
    <source>
        <strain evidence="2 3">CGMCC 1.10957</strain>
    </source>
</reference>